<gene>
    <name evidence="1" type="ORF">OSSY52_14770</name>
</gene>
<evidence type="ECO:0008006" key="3">
    <source>
        <dbReference type="Google" id="ProtNLM"/>
    </source>
</evidence>
<dbReference type="AlphaFoldDB" id="A0A7G1G7J9"/>
<dbReference type="Proteomes" id="UP000516361">
    <property type="component" value="Chromosome"/>
</dbReference>
<accession>A0A7G1G7J9</accession>
<dbReference type="InterPro" id="IPR010181">
    <property type="entry name" value="CGCAxxGCC_motif"/>
</dbReference>
<name>A0A7G1G7J9_9BACT</name>
<protein>
    <recommendedName>
        <fullName evidence="3">C_GCAxxG_C_C family protein</fullName>
    </recommendedName>
</protein>
<dbReference type="KEGG" id="ocy:OSSY52_14770"/>
<evidence type="ECO:0000313" key="2">
    <source>
        <dbReference type="Proteomes" id="UP000516361"/>
    </source>
</evidence>
<dbReference type="NCBIfam" id="TIGR01909">
    <property type="entry name" value="C_GCAxxG_C_C"/>
    <property type="match status" value="1"/>
</dbReference>
<proteinExistence type="predicted"/>
<dbReference type="InterPro" id="IPR036280">
    <property type="entry name" value="Multihaem_cyt_sf"/>
</dbReference>
<dbReference type="InParanoid" id="A0A7G1G7J9"/>
<dbReference type="Pfam" id="PF09719">
    <property type="entry name" value="C_GCAxxG_C_C"/>
    <property type="match status" value="1"/>
</dbReference>
<organism evidence="1 2">
    <name type="scientific">Tepiditoga spiralis</name>
    <dbReference type="NCBI Taxonomy" id="2108365"/>
    <lineage>
        <taxon>Bacteria</taxon>
        <taxon>Thermotogati</taxon>
        <taxon>Thermotogota</taxon>
        <taxon>Thermotogae</taxon>
        <taxon>Petrotogales</taxon>
        <taxon>Petrotogaceae</taxon>
        <taxon>Tepiditoga</taxon>
    </lineage>
</organism>
<dbReference type="RefSeq" id="WP_190613808.1">
    <property type="nucleotide sequence ID" value="NZ_AP018712.1"/>
</dbReference>
<reference evidence="1 2" key="1">
    <citation type="submission" date="2018-06" db="EMBL/GenBank/DDBJ databases">
        <title>Genome sequencing of Oceanotoga sp. sy52.</title>
        <authorList>
            <person name="Mori K."/>
        </authorList>
    </citation>
    <scope>NUCLEOTIDE SEQUENCE [LARGE SCALE GENOMIC DNA]</scope>
    <source>
        <strain evidence="2">sy52</strain>
    </source>
</reference>
<dbReference type="SUPFAM" id="SSF48695">
    <property type="entry name" value="Multiheme cytochromes"/>
    <property type="match status" value="1"/>
</dbReference>
<keyword evidence="2" id="KW-1185">Reference proteome</keyword>
<sequence>MNDAVNYFNNGYTCSQAIVKTFKNEFNIDEKILEAISYGFGGGMGKSGNICGAVSGGIMVIGMRNMNEKKDIVYKKVNKFISEFKKINGETSCTKLLEFSNELSEEEEKNKFKKKICTNCIKSTVELLNSQLILTK</sequence>
<dbReference type="EMBL" id="AP018712">
    <property type="protein sequence ID" value="BBE31336.1"/>
    <property type="molecule type" value="Genomic_DNA"/>
</dbReference>
<evidence type="ECO:0000313" key="1">
    <source>
        <dbReference type="EMBL" id="BBE31336.1"/>
    </source>
</evidence>